<organism evidence="1">
    <name type="scientific">Mesorhizobium sp. WSM2240</name>
    <dbReference type="NCBI Taxonomy" id="3228851"/>
    <lineage>
        <taxon>Bacteria</taxon>
        <taxon>Pseudomonadati</taxon>
        <taxon>Pseudomonadota</taxon>
        <taxon>Alphaproteobacteria</taxon>
        <taxon>Hyphomicrobiales</taxon>
        <taxon>Phyllobacteriaceae</taxon>
        <taxon>Mesorhizobium</taxon>
    </lineage>
</organism>
<evidence type="ECO:0000313" key="1">
    <source>
        <dbReference type="EMBL" id="XCG49978.1"/>
    </source>
</evidence>
<name>A0AAU8CVE2_9HYPH</name>
<reference evidence="1" key="1">
    <citation type="submission" date="2024-06" db="EMBL/GenBank/DDBJ databases">
        <title>Mesorhizobium karijinii sp. nov., a symbiont of the iconic Swainsona formosa from arid Australia.</title>
        <authorList>
            <person name="Hill Y.J."/>
            <person name="Watkin E.L.J."/>
            <person name="O'Hara G.W."/>
            <person name="Terpolilli J."/>
            <person name="Tye M.L."/>
            <person name="Kohlmeier M.G."/>
        </authorList>
    </citation>
    <scope>NUCLEOTIDE SEQUENCE</scope>
    <source>
        <strain evidence="1">WSM2240</strain>
    </source>
</reference>
<sequence length="109" mass="12263">MAVTVEFLRRPWLNARQPGSVMGRPGFFYDVTMSGRRSRIFDYGSFLKQTRRFHPQLCHVCLNAQRSSIRLTVPSISGRAVHRADASGNSRGSAQHIAAGPQEALLFRF</sequence>
<dbReference type="RefSeq" id="WP_353642493.1">
    <property type="nucleotide sequence ID" value="NZ_CP159253.1"/>
</dbReference>
<proteinExistence type="predicted"/>
<dbReference type="AlphaFoldDB" id="A0AAU8CVE2"/>
<gene>
    <name evidence="1" type="ORF">ABVK50_05610</name>
</gene>
<dbReference type="EMBL" id="CP159253">
    <property type="protein sequence ID" value="XCG49978.1"/>
    <property type="molecule type" value="Genomic_DNA"/>
</dbReference>
<protein>
    <submittedName>
        <fullName evidence="1">Uncharacterized protein</fullName>
    </submittedName>
</protein>
<accession>A0AAU8CVE2</accession>